<proteinExistence type="predicted"/>
<keyword evidence="2" id="KW-0732">Signal</keyword>
<dbReference type="Proteomes" id="UP000435112">
    <property type="component" value="Unassembled WGS sequence"/>
</dbReference>
<dbReference type="EMBL" id="QXFT01000052">
    <property type="protein sequence ID" value="KAE9357432.1"/>
    <property type="molecule type" value="Genomic_DNA"/>
</dbReference>
<evidence type="ECO:0000313" key="8">
    <source>
        <dbReference type="Proteomes" id="UP000435112"/>
    </source>
</evidence>
<organism evidence="5 7">
    <name type="scientific">Phytophthora rubi</name>
    <dbReference type="NCBI Taxonomy" id="129364"/>
    <lineage>
        <taxon>Eukaryota</taxon>
        <taxon>Sar</taxon>
        <taxon>Stramenopiles</taxon>
        <taxon>Oomycota</taxon>
        <taxon>Peronosporomycetes</taxon>
        <taxon>Peronosporales</taxon>
        <taxon>Peronosporaceae</taxon>
        <taxon>Phytophthora</taxon>
    </lineage>
</organism>
<accession>A0A6A4FUF1</accession>
<evidence type="ECO:0000256" key="2">
    <source>
        <dbReference type="SAM" id="SignalP"/>
    </source>
</evidence>
<evidence type="ECO:0000256" key="1">
    <source>
        <dbReference type="SAM" id="MobiDB-lite"/>
    </source>
</evidence>
<dbReference type="OrthoDB" id="143444at2759"/>
<evidence type="ECO:0000313" key="4">
    <source>
        <dbReference type="EMBL" id="KAE9051122.1"/>
    </source>
</evidence>
<keyword evidence="7" id="KW-1185">Reference proteome</keyword>
<protein>
    <recommendedName>
        <fullName evidence="9">Secreted protein</fullName>
    </recommendedName>
</protein>
<dbReference type="AlphaFoldDB" id="A0A6A4FUF1"/>
<gene>
    <name evidence="4" type="ORF">PR001_g1741</name>
    <name evidence="3" type="ORF">PR002_g1852</name>
    <name evidence="5" type="ORF">PR003_g1793</name>
</gene>
<sequence length="151" mass="16114">MCLLCLIVVCLKPTMSLCDVLSSVPTSLANSGHGIENEFSLFLVAGLMATRCSFVILPSSTRFTTPIIPTTMNPDYVSDDSMSNSFELDGSDLSDAPSDETVILLTPPSSPEPRESDGHQVEVPTLPRSTHSVVRPTPVLGTTSVYFGGYS</sequence>
<evidence type="ECO:0008006" key="9">
    <source>
        <dbReference type="Google" id="ProtNLM"/>
    </source>
</evidence>
<feature type="signal peptide" evidence="2">
    <location>
        <begin position="1"/>
        <end position="18"/>
    </location>
</feature>
<dbReference type="EMBL" id="QXFV01000056">
    <property type="protein sequence ID" value="KAE9051122.1"/>
    <property type="molecule type" value="Genomic_DNA"/>
</dbReference>
<feature type="region of interest" description="Disordered" evidence="1">
    <location>
        <begin position="78"/>
        <end position="124"/>
    </location>
</feature>
<evidence type="ECO:0000313" key="3">
    <source>
        <dbReference type="EMBL" id="KAE9046123.1"/>
    </source>
</evidence>
<evidence type="ECO:0000313" key="7">
    <source>
        <dbReference type="Proteomes" id="UP000434957"/>
    </source>
</evidence>
<comment type="caution">
    <text evidence="5">The sequence shown here is derived from an EMBL/GenBank/DDBJ whole genome shotgun (WGS) entry which is preliminary data.</text>
</comment>
<evidence type="ECO:0000313" key="6">
    <source>
        <dbReference type="Proteomes" id="UP000429607"/>
    </source>
</evidence>
<dbReference type="Proteomes" id="UP000434957">
    <property type="component" value="Unassembled WGS sequence"/>
</dbReference>
<name>A0A6A4FUF1_9STRA</name>
<dbReference type="EMBL" id="QXFU01000057">
    <property type="protein sequence ID" value="KAE9046123.1"/>
    <property type="molecule type" value="Genomic_DNA"/>
</dbReference>
<evidence type="ECO:0000313" key="5">
    <source>
        <dbReference type="EMBL" id="KAE9357432.1"/>
    </source>
</evidence>
<reference evidence="5 7" key="1">
    <citation type="submission" date="2018-08" db="EMBL/GenBank/DDBJ databases">
        <title>Genomic investigation of the strawberry pathogen Phytophthora fragariae indicates pathogenicity is determined by transcriptional variation in three key races.</title>
        <authorList>
            <person name="Adams T.M."/>
            <person name="Armitage A.D."/>
            <person name="Sobczyk M.K."/>
            <person name="Bates H.J."/>
            <person name="Dunwell J.M."/>
            <person name="Nellist C.F."/>
            <person name="Harrison R.J."/>
        </authorList>
    </citation>
    <scope>NUCLEOTIDE SEQUENCE [LARGE SCALE GENOMIC DNA]</scope>
    <source>
        <strain evidence="4 6">SCRP249</strain>
        <strain evidence="3 8">SCRP324</strain>
        <strain evidence="5 7">SCRP333</strain>
    </source>
</reference>
<feature type="chain" id="PRO_5036167832" description="Secreted protein" evidence="2">
    <location>
        <begin position="19"/>
        <end position="151"/>
    </location>
</feature>
<dbReference type="Proteomes" id="UP000429607">
    <property type="component" value="Unassembled WGS sequence"/>
</dbReference>